<organism evidence="1 2">
    <name type="scientific">Panagrolaimus sp. JU765</name>
    <dbReference type="NCBI Taxonomy" id="591449"/>
    <lineage>
        <taxon>Eukaryota</taxon>
        <taxon>Metazoa</taxon>
        <taxon>Ecdysozoa</taxon>
        <taxon>Nematoda</taxon>
        <taxon>Chromadorea</taxon>
        <taxon>Rhabditida</taxon>
        <taxon>Tylenchina</taxon>
        <taxon>Panagrolaimomorpha</taxon>
        <taxon>Panagrolaimoidea</taxon>
        <taxon>Panagrolaimidae</taxon>
        <taxon>Panagrolaimus</taxon>
    </lineage>
</organism>
<dbReference type="WBParaSite" id="JU765_v2.g13388.t1">
    <property type="protein sequence ID" value="JU765_v2.g13388.t1"/>
    <property type="gene ID" value="JU765_v2.g13388"/>
</dbReference>
<evidence type="ECO:0000313" key="2">
    <source>
        <dbReference type="WBParaSite" id="JU765_v2.g13388.t1"/>
    </source>
</evidence>
<protein>
    <submittedName>
        <fullName evidence="2">Uncharacterized protein</fullName>
    </submittedName>
</protein>
<dbReference type="Proteomes" id="UP000887576">
    <property type="component" value="Unplaced"/>
</dbReference>
<sequence>MNREMGEIASNMTEIMNSFLLAKTTMGSDPGRRKTDSGDKNKKSHPKRRRTGSRDQSPSQEDSNSRTRDPVHRKKKVKEINSSDDKRKRSKEVESSDNRTPEKTDKAKSTFKNVEEPSDDRSRESKKKKKHGKKEEGGAEIIHLSPQKRENAKKPSMEIIEAQDVEINEFLKSKHESPAKKQQQELAINAPKMEMADFISSLPAEARERPKMYIMVRQNKTTVRLGLPFWPHPPDKYDDARNVVGFTHHEMIEMLEISKAKDLYLGIRSRKQVMKTIKPMSVAFHLCAPSTKMLDTVMNWPLPLFGVYKAADNSCRNYPVILVKMDDNRVFFKLHGSDPDMKTGIFITLDGLFRYHQNEAFLGAKKAEQVKIVKSSYDDA</sequence>
<reference evidence="2" key="1">
    <citation type="submission" date="2022-11" db="UniProtKB">
        <authorList>
            <consortium name="WormBaseParasite"/>
        </authorList>
    </citation>
    <scope>IDENTIFICATION</scope>
</reference>
<accession>A0AC34Q6C1</accession>
<name>A0AC34Q6C1_9BILA</name>
<evidence type="ECO:0000313" key="1">
    <source>
        <dbReference type="Proteomes" id="UP000887576"/>
    </source>
</evidence>
<proteinExistence type="predicted"/>